<dbReference type="Proteomes" id="UP001054837">
    <property type="component" value="Unassembled WGS sequence"/>
</dbReference>
<gene>
    <name evidence="1" type="ORF">CDAR_116861</name>
</gene>
<accession>A0AAV4W8C0</accession>
<evidence type="ECO:0000313" key="2">
    <source>
        <dbReference type="Proteomes" id="UP001054837"/>
    </source>
</evidence>
<dbReference type="EMBL" id="BPLQ01014270">
    <property type="protein sequence ID" value="GIY78731.1"/>
    <property type="molecule type" value="Genomic_DNA"/>
</dbReference>
<organism evidence="1 2">
    <name type="scientific">Caerostris darwini</name>
    <dbReference type="NCBI Taxonomy" id="1538125"/>
    <lineage>
        <taxon>Eukaryota</taxon>
        <taxon>Metazoa</taxon>
        <taxon>Ecdysozoa</taxon>
        <taxon>Arthropoda</taxon>
        <taxon>Chelicerata</taxon>
        <taxon>Arachnida</taxon>
        <taxon>Araneae</taxon>
        <taxon>Araneomorphae</taxon>
        <taxon>Entelegynae</taxon>
        <taxon>Araneoidea</taxon>
        <taxon>Araneidae</taxon>
        <taxon>Caerostris</taxon>
    </lineage>
</organism>
<name>A0AAV4W8C0_9ARAC</name>
<dbReference type="Gene3D" id="3.30.420.10">
    <property type="entry name" value="Ribonuclease H-like superfamily/Ribonuclease H"/>
    <property type="match status" value="1"/>
</dbReference>
<keyword evidence="2" id="KW-1185">Reference proteome</keyword>
<reference evidence="1 2" key="1">
    <citation type="submission" date="2021-06" db="EMBL/GenBank/DDBJ databases">
        <title>Caerostris darwini draft genome.</title>
        <authorList>
            <person name="Kono N."/>
            <person name="Arakawa K."/>
        </authorList>
    </citation>
    <scope>NUCLEOTIDE SEQUENCE [LARGE SCALE GENOMIC DNA]</scope>
</reference>
<evidence type="ECO:0008006" key="3">
    <source>
        <dbReference type="Google" id="ProtNLM"/>
    </source>
</evidence>
<proteinExistence type="predicted"/>
<dbReference type="AlphaFoldDB" id="A0AAV4W8C0"/>
<comment type="caution">
    <text evidence="1">The sequence shown here is derived from an EMBL/GenBank/DDBJ whole genome shotgun (WGS) entry which is preliminary data.</text>
</comment>
<protein>
    <recommendedName>
        <fullName evidence="3">RNase H type-1 domain-containing protein</fullName>
    </recommendedName>
</protein>
<evidence type="ECO:0000313" key="1">
    <source>
        <dbReference type="EMBL" id="GIY78731.1"/>
    </source>
</evidence>
<dbReference type="InterPro" id="IPR036397">
    <property type="entry name" value="RNaseH_sf"/>
</dbReference>
<dbReference type="GO" id="GO:0003676">
    <property type="term" value="F:nucleic acid binding"/>
    <property type="evidence" value="ECO:0007669"/>
    <property type="project" value="InterPro"/>
</dbReference>
<sequence>MEIANREEQNIVIFIDSQATIKAISSVLECQLLIDSLTESGRNVTLQWTPSHCGIADTKAGSNLPQPDPPSIKRIIKARFKGRYREIISTLVIGKTWNFLNG</sequence>